<feature type="non-terminal residue" evidence="4">
    <location>
        <position position="1"/>
    </location>
</feature>
<accession>A0ABD0JYG8</accession>
<dbReference type="Proteomes" id="UP001519460">
    <property type="component" value="Unassembled WGS sequence"/>
</dbReference>
<evidence type="ECO:0000259" key="3">
    <source>
        <dbReference type="Pfam" id="PF00685"/>
    </source>
</evidence>
<evidence type="ECO:0000313" key="4">
    <source>
        <dbReference type="EMBL" id="KAK7480057.1"/>
    </source>
</evidence>
<comment type="similarity">
    <text evidence="1">Belongs to the sulfotransferase 1 family.</text>
</comment>
<protein>
    <recommendedName>
        <fullName evidence="3">Sulfotransferase domain-containing protein</fullName>
    </recommendedName>
</protein>
<reference evidence="4 5" key="1">
    <citation type="journal article" date="2023" name="Sci. Data">
        <title>Genome assembly of the Korean intertidal mud-creeper Batillaria attramentaria.</title>
        <authorList>
            <person name="Patra A.K."/>
            <person name="Ho P.T."/>
            <person name="Jun S."/>
            <person name="Lee S.J."/>
            <person name="Kim Y."/>
            <person name="Won Y.J."/>
        </authorList>
    </citation>
    <scope>NUCLEOTIDE SEQUENCE [LARGE SCALE GENOMIC DNA]</scope>
    <source>
        <strain evidence="4">Wonlab-2016</strain>
    </source>
</reference>
<dbReference type="SUPFAM" id="SSF52540">
    <property type="entry name" value="P-loop containing nucleoside triphosphate hydrolases"/>
    <property type="match status" value="1"/>
</dbReference>
<sequence>GEAGSQFLELKDKFGNALFFSNGGDVLFAPTPWILDGRQRLAEVKQMELRNDDIVIAGFMKAGNHWVQQICRMLVQGNTEYQPNTLTYEMLEYIPPDKITPPDNPRVFFTHLRFHHLPRQVLEKKIKLVHLLRNPKDTFVSLYCHLSKMKGDMRYRGTWEHFFSQMLDMGFWHGDWFDHVLDWESQLASHPDIPTFVLHFEDLKRDPIGQVQKLNKFLGLDRSDELCEAIAETCVLKTMREKEEGLLRALNIFDNDSPGIYRK</sequence>
<dbReference type="GO" id="GO:0016740">
    <property type="term" value="F:transferase activity"/>
    <property type="evidence" value="ECO:0007669"/>
    <property type="project" value="UniProtKB-KW"/>
</dbReference>
<gene>
    <name evidence="4" type="ORF">BaRGS_00028694</name>
</gene>
<dbReference type="Gene3D" id="3.40.50.300">
    <property type="entry name" value="P-loop containing nucleotide triphosphate hydrolases"/>
    <property type="match status" value="1"/>
</dbReference>
<evidence type="ECO:0000256" key="2">
    <source>
        <dbReference type="ARBA" id="ARBA00022679"/>
    </source>
</evidence>
<organism evidence="4 5">
    <name type="scientific">Batillaria attramentaria</name>
    <dbReference type="NCBI Taxonomy" id="370345"/>
    <lineage>
        <taxon>Eukaryota</taxon>
        <taxon>Metazoa</taxon>
        <taxon>Spiralia</taxon>
        <taxon>Lophotrochozoa</taxon>
        <taxon>Mollusca</taxon>
        <taxon>Gastropoda</taxon>
        <taxon>Caenogastropoda</taxon>
        <taxon>Sorbeoconcha</taxon>
        <taxon>Cerithioidea</taxon>
        <taxon>Batillariidae</taxon>
        <taxon>Batillaria</taxon>
    </lineage>
</organism>
<feature type="domain" description="Sulfotransferase" evidence="3">
    <location>
        <begin position="52"/>
        <end position="243"/>
    </location>
</feature>
<dbReference type="EMBL" id="JACVVK020000289">
    <property type="protein sequence ID" value="KAK7480057.1"/>
    <property type="molecule type" value="Genomic_DNA"/>
</dbReference>
<dbReference type="InterPro" id="IPR000863">
    <property type="entry name" value="Sulfotransferase_dom"/>
</dbReference>
<dbReference type="InterPro" id="IPR027417">
    <property type="entry name" value="P-loop_NTPase"/>
</dbReference>
<feature type="non-terminal residue" evidence="4">
    <location>
        <position position="263"/>
    </location>
</feature>
<dbReference type="AlphaFoldDB" id="A0ABD0JYG8"/>
<evidence type="ECO:0000256" key="1">
    <source>
        <dbReference type="ARBA" id="ARBA00005771"/>
    </source>
</evidence>
<keyword evidence="5" id="KW-1185">Reference proteome</keyword>
<evidence type="ECO:0000313" key="5">
    <source>
        <dbReference type="Proteomes" id="UP001519460"/>
    </source>
</evidence>
<comment type="caution">
    <text evidence="4">The sequence shown here is derived from an EMBL/GenBank/DDBJ whole genome shotgun (WGS) entry which is preliminary data.</text>
</comment>
<proteinExistence type="inferred from homology"/>
<name>A0ABD0JYG8_9CAEN</name>
<dbReference type="PANTHER" id="PTHR11783">
    <property type="entry name" value="SULFOTRANSFERASE SULT"/>
    <property type="match status" value="1"/>
</dbReference>
<dbReference type="Pfam" id="PF00685">
    <property type="entry name" value="Sulfotransfer_1"/>
    <property type="match status" value="1"/>
</dbReference>
<keyword evidence="2" id="KW-0808">Transferase</keyword>